<evidence type="ECO:0000256" key="3">
    <source>
        <dbReference type="ARBA" id="ARBA00022475"/>
    </source>
</evidence>
<evidence type="ECO:0000259" key="6">
    <source>
        <dbReference type="Pfam" id="PF04069"/>
    </source>
</evidence>
<reference evidence="7" key="1">
    <citation type="submission" date="2022-08" db="EMBL/GenBank/DDBJ databases">
        <title>Genomic Encyclopedia of Type Strains, Phase V (KMG-V): Genome sequencing to study the core and pangenomes of soil and plant-associated prokaryotes.</title>
        <authorList>
            <person name="Whitman W."/>
        </authorList>
    </citation>
    <scope>NUCLEOTIDE SEQUENCE</scope>
    <source>
        <strain evidence="7">0</strain>
    </source>
</reference>
<evidence type="ECO:0000256" key="4">
    <source>
        <dbReference type="ARBA" id="ARBA00023136"/>
    </source>
</evidence>
<dbReference type="GO" id="GO:0005275">
    <property type="term" value="F:amine transmembrane transporter activity"/>
    <property type="evidence" value="ECO:0007669"/>
    <property type="project" value="TreeGrafter"/>
</dbReference>
<feature type="domain" description="ABC-type glycine betaine transport system substrate-binding" evidence="6">
    <location>
        <begin position="44"/>
        <end position="294"/>
    </location>
</feature>
<dbReference type="GO" id="GO:0031460">
    <property type="term" value="P:glycine betaine transport"/>
    <property type="evidence" value="ECO:0007669"/>
    <property type="project" value="TreeGrafter"/>
</dbReference>
<dbReference type="RefSeq" id="WP_259074411.1">
    <property type="nucleotide sequence ID" value="NZ_JANUAU010000006.1"/>
</dbReference>
<organism evidence="7 8">
    <name type="scientific">Salinibacter ruber</name>
    <dbReference type="NCBI Taxonomy" id="146919"/>
    <lineage>
        <taxon>Bacteria</taxon>
        <taxon>Pseudomonadati</taxon>
        <taxon>Rhodothermota</taxon>
        <taxon>Rhodothermia</taxon>
        <taxon>Rhodothermales</taxon>
        <taxon>Salinibacteraceae</taxon>
        <taxon>Salinibacter</taxon>
    </lineage>
</organism>
<dbReference type="InterPro" id="IPR007210">
    <property type="entry name" value="ABC_Gly_betaine_transp_sub-bd"/>
</dbReference>
<protein>
    <submittedName>
        <fullName evidence="7">Glycine betaine/proline transport system substrate-binding protein</fullName>
    </submittedName>
</protein>
<dbReference type="EMBL" id="JANUAU010000006">
    <property type="protein sequence ID" value="MCS3678155.1"/>
    <property type="molecule type" value="Genomic_DNA"/>
</dbReference>
<evidence type="ECO:0000256" key="2">
    <source>
        <dbReference type="ARBA" id="ARBA00022448"/>
    </source>
</evidence>
<evidence type="ECO:0000256" key="5">
    <source>
        <dbReference type="SAM" id="MobiDB-lite"/>
    </source>
</evidence>
<proteinExistence type="predicted"/>
<dbReference type="Pfam" id="PF04069">
    <property type="entry name" value="OpuAC"/>
    <property type="match status" value="1"/>
</dbReference>
<dbReference type="CDD" id="cd13639">
    <property type="entry name" value="PBP2_OpuAC_like"/>
    <property type="match status" value="1"/>
</dbReference>
<dbReference type="PANTHER" id="PTHR47737">
    <property type="entry name" value="GLYCINE BETAINE/PROLINE BETAINE TRANSPORT SYSTEM PERMEASE PROTEIN PROW"/>
    <property type="match status" value="1"/>
</dbReference>
<accession>A0A9X2PWJ3</accession>
<dbReference type="Gene3D" id="3.40.190.10">
    <property type="entry name" value="Periplasmic binding protein-like II"/>
    <property type="match status" value="1"/>
</dbReference>
<feature type="region of interest" description="Disordered" evidence="5">
    <location>
        <begin position="309"/>
        <end position="331"/>
    </location>
</feature>
<gene>
    <name evidence="7" type="ORF">GGP71_002085</name>
</gene>
<dbReference type="GO" id="GO:0015871">
    <property type="term" value="P:choline transport"/>
    <property type="evidence" value="ECO:0007669"/>
    <property type="project" value="TreeGrafter"/>
</dbReference>
<comment type="subcellular location">
    <subcellularLocation>
        <location evidence="1">Cell membrane</location>
    </subcellularLocation>
</comment>
<dbReference type="AlphaFoldDB" id="A0A9X2PWJ3"/>
<evidence type="ECO:0000256" key="1">
    <source>
        <dbReference type="ARBA" id="ARBA00004236"/>
    </source>
</evidence>
<name>A0A9X2PWJ3_9BACT</name>
<keyword evidence="4" id="KW-0472">Membrane</keyword>
<keyword evidence="3" id="KW-1003">Cell membrane</keyword>
<dbReference type="SUPFAM" id="SSF53850">
    <property type="entry name" value="Periplasmic binding protein-like II"/>
    <property type="match status" value="1"/>
</dbReference>
<dbReference type="Gene3D" id="3.40.190.100">
    <property type="entry name" value="Glycine betaine-binding periplasmic protein, domain 2"/>
    <property type="match status" value="1"/>
</dbReference>
<dbReference type="GO" id="GO:0015226">
    <property type="term" value="F:carnitine transmembrane transporter activity"/>
    <property type="evidence" value="ECO:0007669"/>
    <property type="project" value="TreeGrafter"/>
</dbReference>
<comment type="caution">
    <text evidence="7">The sequence shown here is derived from an EMBL/GenBank/DDBJ whole genome shotgun (WGS) entry which is preliminary data.</text>
</comment>
<dbReference type="GO" id="GO:0043190">
    <property type="term" value="C:ATP-binding cassette (ABC) transporter complex"/>
    <property type="evidence" value="ECO:0007669"/>
    <property type="project" value="InterPro"/>
</dbReference>
<dbReference type="Proteomes" id="UP001155027">
    <property type="component" value="Unassembled WGS sequence"/>
</dbReference>
<evidence type="ECO:0000313" key="7">
    <source>
        <dbReference type="EMBL" id="MCS3678155.1"/>
    </source>
</evidence>
<dbReference type="PANTHER" id="PTHR47737:SF1">
    <property type="entry name" value="GLYCINE BETAINE_PROLINE BETAINE TRANSPORT SYSTEM PERMEASE PROTEIN PROW"/>
    <property type="match status" value="1"/>
</dbReference>
<sequence length="331" mass="36123">MNLSSTSLRSFIAVVAAVGLLGTGLAGCGGGGGDSQDVSRKMNMVTVNWIEGMAFTYVQEQIMENQYDMEVDVREVGGGGIAFSSVAEGDRDYFNEAWLPTTHQDPWSKAQGNAAKLGYTYKGTSVGLTVPAYMDISSVSELENYRDELGGEINGIESGAAVNDQTRKILENNGLNDEFSVVASSGPATWQALENAVNNEQPIVVTGWYPHWKWGSFDLKYLEGAQTGQSPVFGDPEDVFKIVDSEFTEEFPKEVVCFLKVSEVTDEEIESLMGSFRNRGDMSKREAASQWIENHSEDVNAWTKQAEECAASDGSVETLPDDATYSRKQST</sequence>
<keyword evidence="2" id="KW-0813">Transport</keyword>
<evidence type="ECO:0000313" key="8">
    <source>
        <dbReference type="Proteomes" id="UP001155027"/>
    </source>
</evidence>